<dbReference type="Pfam" id="PF14107">
    <property type="entry name" value="DUF4280"/>
    <property type="match status" value="1"/>
</dbReference>
<gene>
    <name evidence="2" type="ORF">CPBP_01201</name>
</gene>
<feature type="transmembrane region" description="Helical" evidence="1">
    <location>
        <begin position="38"/>
        <end position="55"/>
    </location>
</feature>
<evidence type="ECO:0000313" key="2">
    <source>
        <dbReference type="EMBL" id="QOL20407.1"/>
    </source>
</evidence>
<keyword evidence="1" id="KW-0472">Membrane</keyword>
<protein>
    <submittedName>
        <fullName evidence="2">DUF4280 domain-containing protein</fullName>
    </submittedName>
</protein>
<dbReference type="InterPro" id="IPR025460">
    <property type="entry name" value="DUF4280"/>
</dbReference>
<keyword evidence="3" id="KW-1185">Reference proteome</keyword>
<feature type="transmembrane region" description="Helical" evidence="1">
    <location>
        <begin position="6"/>
        <end position="26"/>
    </location>
</feature>
<organism evidence="2 3">
    <name type="scientific">Candidatus Bodocaedibacter vickermanii</name>
    <dbReference type="NCBI Taxonomy" id="2741701"/>
    <lineage>
        <taxon>Bacteria</taxon>
        <taxon>Pseudomonadati</taxon>
        <taxon>Pseudomonadota</taxon>
        <taxon>Alphaproteobacteria</taxon>
        <taxon>Holosporales</taxon>
        <taxon>Candidatus Paracaedibacteraceae</taxon>
        <taxon>Candidatus Bodocaedibacter</taxon>
    </lineage>
</organism>
<evidence type="ECO:0000256" key="1">
    <source>
        <dbReference type="SAM" id="Phobius"/>
    </source>
</evidence>
<keyword evidence="1" id="KW-1133">Transmembrane helix</keyword>
<reference evidence="2 3" key="1">
    <citation type="submission" date="2020-06" db="EMBL/GenBank/DDBJ databases">
        <title>The endosymbiont of the kinetoplastid Bodo saltans is a Paracaedibacter-like alpha-proteobacterium possessing a putative toxin-antitoxin system.</title>
        <authorList>
            <person name="Midha S."/>
            <person name="Rigden D.J."/>
            <person name="Siozios S."/>
            <person name="Hurst G.D.D."/>
            <person name="Jackson A.P."/>
        </authorList>
    </citation>
    <scope>NUCLEOTIDE SEQUENCE [LARGE SCALE GENOMIC DNA]</scope>
    <source>
        <strain evidence="2">Lake Konstanz</strain>
    </source>
</reference>
<accession>A0A7L9RUW9</accession>
<proteinExistence type="predicted"/>
<sequence>MAGPTVSMGALTMCSFGMAPSTLIVLPISMTLTDFMPGANIMAMIPIVNIAPFAMCTSPANPMVIAMTAAALGVPTPAPCIPMTVAPWIPTAPNVLLGAIPALTADSMTMCMWAGVVKTTFPGEVNVISI</sequence>
<dbReference type="KEGG" id="pbal:CPBP_01201"/>
<dbReference type="RefSeq" id="WP_350331954.1">
    <property type="nucleotide sequence ID" value="NZ_CP054719.1"/>
</dbReference>
<evidence type="ECO:0000313" key="3">
    <source>
        <dbReference type="Proteomes" id="UP000594001"/>
    </source>
</evidence>
<dbReference type="EMBL" id="CP054719">
    <property type="protein sequence ID" value="QOL20407.1"/>
    <property type="molecule type" value="Genomic_DNA"/>
</dbReference>
<dbReference type="AlphaFoldDB" id="A0A7L9RUW9"/>
<name>A0A7L9RUW9_9PROT</name>
<keyword evidence="1" id="KW-0812">Transmembrane</keyword>
<dbReference type="Proteomes" id="UP000594001">
    <property type="component" value="Chromosome"/>
</dbReference>